<dbReference type="AlphaFoldDB" id="A0A239KU48"/>
<dbReference type="RefSeq" id="WP_245878569.1">
    <property type="nucleotide sequence ID" value="NZ_FZOD01000028.1"/>
</dbReference>
<evidence type="ECO:0000313" key="3">
    <source>
        <dbReference type="EMBL" id="SNT21029.1"/>
    </source>
</evidence>
<keyword evidence="2" id="KW-0732">Signal</keyword>
<sequence>MNTPLKRTLLPLGGGLAVAALLGASMPGTAQATDIVKHSESVGTPDAQGIATFWLRNNAAALEAATYLEEDTTEVSKLTSTGTAEADTKPGSVAPTTTTATTTSKNVNLPRTIGKVFFVNAAGENKWCSATSVQSKYQNVVATAGHCTYDTANDEQLLDKWVFVPGYYQGKAPWGIYVGKQAFVHYDFGVYEDYDRDYAFVKQFSDITVTDAGRLGDNVAGQGFAWNQKLQQANFVFGYPQAAQPDGNKPFTGATPKWCYGKTTAKTVGDAAKKIEEHVGIKCSMTAGADGGPWLLKYSNTKRLGYLNGVTSTFNDQDENNRVDYLSTPYFDGDTYNVYASAANLWSGTLL</sequence>
<dbReference type="InterPro" id="IPR043504">
    <property type="entry name" value="Peptidase_S1_PA_chymotrypsin"/>
</dbReference>
<protein>
    <recommendedName>
        <fullName evidence="5">V8-like Glu-specific endopeptidase</fullName>
    </recommendedName>
</protein>
<dbReference type="EMBL" id="FZOD01000028">
    <property type="protein sequence ID" value="SNT21029.1"/>
    <property type="molecule type" value="Genomic_DNA"/>
</dbReference>
<feature type="signal peptide" evidence="2">
    <location>
        <begin position="1"/>
        <end position="32"/>
    </location>
</feature>
<dbReference type="SUPFAM" id="SSF50494">
    <property type="entry name" value="Trypsin-like serine proteases"/>
    <property type="match status" value="1"/>
</dbReference>
<evidence type="ECO:0000313" key="4">
    <source>
        <dbReference type="Proteomes" id="UP000198282"/>
    </source>
</evidence>
<evidence type="ECO:0000256" key="2">
    <source>
        <dbReference type="SAM" id="SignalP"/>
    </source>
</evidence>
<dbReference type="Proteomes" id="UP000198282">
    <property type="component" value="Unassembled WGS sequence"/>
</dbReference>
<accession>A0A239KU48</accession>
<feature type="chain" id="PRO_5012172994" description="V8-like Glu-specific endopeptidase" evidence="2">
    <location>
        <begin position="33"/>
        <end position="351"/>
    </location>
</feature>
<reference evidence="3 4" key="1">
    <citation type="submission" date="2017-06" db="EMBL/GenBank/DDBJ databases">
        <authorList>
            <person name="Kim H.J."/>
            <person name="Triplett B.A."/>
        </authorList>
    </citation>
    <scope>NUCLEOTIDE SEQUENCE [LARGE SCALE GENOMIC DNA]</scope>
    <source>
        <strain evidence="3 4">CGMCC 4.2132</strain>
    </source>
</reference>
<evidence type="ECO:0000256" key="1">
    <source>
        <dbReference type="SAM" id="MobiDB-lite"/>
    </source>
</evidence>
<dbReference type="InterPro" id="IPR009003">
    <property type="entry name" value="Peptidase_S1_PA"/>
</dbReference>
<feature type="region of interest" description="Disordered" evidence="1">
    <location>
        <begin position="76"/>
        <end position="103"/>
    </location>
</feature>
<dbReference type="Gene3D" id="2.40.10.10">
    <property type="entry name" value="Trypsin-like serine proteases"/>
    <property type="match status" value="2"/>
</dbReference>
<dbReference type="InterPro" id="IPR006311">
    <property type="entry name" value="TAT_signal"/>
</dbReference>
<gene>
    <name evidence="3" type="ORF">SAMN05216276_1028104</name>
</gene>
<keyword evidence="4" id="KW-1185">Reference proteome</keyword>
<proteinExistence type="predicted"/>
<organism evidence="3 4">
    <name type="scientific">Streptosporangium subroseum</name>
    <dbReference type="NCBI Taxonomy" id="106412"/>
    <lineage>
        <taxon>Bacteria</taxon>
        <taxon>Bacillati</taxon>
        <taxon>Actinomycetota</taxon>
        <taxon>Actinomycetes</taxon>
        <taxon>Streptosporangiales</taxon>
        <taxon>Streptosporangiaceae</taxon>
        <taxon>Streptosporangium</taxon>
    </lineage>
</organism>
<name>A0A239KU48_9ACTN</name>
<evidence type="ECO:0008006" key="5">
    <source>
        <dbReference type="Google" id="ProtNLM"/>
    </source>
</evidence>
<dbReference type="PROSITE" id="PS51318">
    <property type="entry name" value="TAT"/>
    <property type="match status" value="1"/>
</dbReference>